<evidence type="ECO:0000313" key="11">
    <source>
        <dbReference type="EMBL" id="KAA8491883.1"/>
    </source>
</evidence>
<evidence type="ECO:0000256" key="3">
    <source>
        <dbReference type="ARBA" id="ARBA00022531"/>
    </source>
</evidence>
<protein>
    <submittedName>
        <fullName evidence="11">Phycobilisome 31.8 kDa linker polypeptide, phycoerythrin-associated, rod</fullName>
    </submittedName>
</protein>
<dbReference type="InterPro" id="IPR001297">
    <property type="entry name" value="PBS_linker_dom"/>
</dbReference>
<evidence type="ECO:0000259" key="10">
    <source>
        <dbReference type="PROSITE" id="PS51445"/>
    </source>
</evidence>
<dbReference type="PDB" id="7LIZ">
    <property type="method" value="EM"/>
    <property type="resolution" value="2.80 A"/>
    <property type="chains" value="A=1-426"/>
</dbReference>
<keyword evidence="12" id="KW-1185">Reference proteome</keyword>
<comment type="caution">
    <text evidence="11">The sequence shown here is derived from an EMBL/GenBank/DDBJ whole genome shotgun (WGS) entry which is preliminary data.</text>
</comment>
<dbReference type="AlphaFoldDB" id="A0A5J4YMI8"/>
<evidence type="ECO:0000256" key="5">
    <source>
        <dbReference type="ARBA" id="ARBA00022640"/>
    </source>
</evidence>
<dbReference type="PDB" id="7EZX">
    <property type="method" value="EM"/>
    <property type="resolution" value="3.00 A"/>
    <property type="chains" value="O3/OO=22-426"/>
</dbReference>
<evidence type="ECO:0000256" key="8">
    <source>
        <dbReference type="ARBA" id="ARBA00023136"/>
    </source>
</evidence>
<dbReference type="SMR" id="A0A5J4YMI8"/>
<sequence length="426" mass="46240">MRSCRRSVAQHPCAIQVDIVAMAAFISSFAGAQLAHARPSKQTALRAALTLPGTAETNLAVPSNAVRKVQPYPIAKPPSYSSVDSLRPARVSRMDADWATIYEQVRRQVMGNAYVMEGEAPDIDVAFSQLKGGNLTVREFVRAVGKSASYRTRFMEAKSSYNFVLLNFKHFLGRAPTQEEVSTHIQILATSGLEAEIDSYIDSDEYKALFGDHVVPYVVYRGTYLSSERFNRMVKANPGGATSDKAKSNLNMIATVAADLPTDAIDVMRGLPSPITSETLAFGTAYYWAKVEKEASEGRSASPIGEKIGKFDHAPISTYTSLCSYDKVNKAPQISVTNVGSDEHSYVSVTSKYIAPDMAAAAQMLADCQKYKAGGNAPTGKWMKYYPGTTVNMAPYISLNDTGSDSSRTVSVTLDKVKISPNKIGK</sequence>
<dbReference type="PDB" id="7Y7A">
    <property type="method" value="EM"/>
    <property type="resolution" value="4.30 A"/>
    <property type="chains" value="YL/YU/bL/bU=1-426"/>
</dbReference>
<keyword evidence="6 9" id="KW-0605">Phycobilisome</keyword>
<keyword evidence="3" id="KW-0602">Photosynthesis</keyword>
<evidence type="ECO:0000313" key="12">
    <source>
        <dbReference type="Proteomes" id="UP000324585"/>
    </source>
</evidence>
<name>A0A5J4YMI8_PORPP</name>
<dbReference type="Gene3D" id="1.10.3130.20">
    <property type="entry name" value="Phycobilisome linker domain"/>
    <property type="match status" value="1"/>
</dbReference>
<feature type="binding site" evidence="14">
    <location>
        <position position="313"/>
    </location>
    <ligand>
        <name>(2R,3E)-phycoerythrobilin</name>
        <dbReference type="ChEBI" id="CHEBI:85276"/>
        <label>1</label>
    </ligand>
</feature>
<reference evidence="14" key="2">
    <citation type="journal article" date="2021" name="Nat. Commun.">
        <title>Scaffolding proteins guide the evolution of algal light harvesting antennas.</title>
        <authorList>
            <person name="Rathbone H.W."/>
            <person name="Michie K.A."/>
            <person name="Landsberg M.J."/>
            <person name="Green B.R."/>
            <person name="Curmi P.M.G."/>
        </authorList>
    </citation>
    <scope>STRUCTURE BY ELECTRON MICROSCOPY (2.80 ANGSTROMS) IN COMPLEX WITH (2R,3E)-PHYCOERYTHROBILIN</scope>
</reference>
<keyword evidence="4" id="KW-0042">Antenna complex</keyword>
<dbReference type="EMDB" id="EMD-31393"/>
<feature type="binding site" evidence="14">
    <location>
        <position position="392"/>
    </location>
    <ligand>
        <name>(2R,3E)-phycoerythrobilin</name>
        <dbReference type="ChEBI" id="CHEBI:85276"/>
        <label>2</label>
    </ligand>
</feature>
<dbReference type="PDB" id="7Y5E">
    <property type="method" value="EM"/>
    <property type="resolution" value="3.30 A"/>
    <property type="chains" value="YP/bP=1-426"/>
</dbReference>
<reference evidence="15 16" key="4">
    <citation type="journal article" date="2023" name="Nature">
        <title>In situ structure of the red algal phycobilisome-PSII-PSI-LHC megacomplex.</title>
        <authorList>
            <person name="You X."/>
            <person name="Zhang X."/>
            <person name="Cheng J."/>
            <person name="Xiao Y."/>
            <person name="Ma J."/>
            <person name="Sun S."/>
            <person name="Zhang X."/>
            <person name="Wang H.W."/>
            <person name="Sui S.F."/>
        </authorList>
    </citation>
    <scope>STRUCTURE BY ELECTRON MICROSCOPY (3.30 ANGSTROMS)</scope>
</reference>
<evidence type="ECO:0007829" key="16">
    <source>
        <dbReference type="PDB" id="7Y5E"/>
    </source>
</evidence>
<dbReference type="GO" id="GO:0030089">
    <property type="term" value="C:phycobilisome"/>
    <property type="evidence" value="ECO:0007669"/>
    <property type="project" value="UniProtKB-UniRule"/>
</dbReference>
<keyword evidence="5" id="KW-0934">Plastid</keyword>
<evidence type="ECO:0007829" key="13">
    <source>
        <dbReference type="PDB" id="7EZX"/>
    </source>
</evidence>
<evidence type="ECO:0000256" key="1">
    <source>
        <dbReference type="ARBA" id="ARBA00004185"/>
    </source>
</evidence>
<keyword evidence="7" id="KW-0793">Thylakoid</keyword>
<keyword evidence="8" id="KW-0472">Membrane</keyword>
<keyword evidence="13 14" id="KW-0002">3D-structure</keyword>
<reference evidence="12" key="1">
    <citation type="journal article" date="2019" name="Nat. Commun.">
        <title>Expansion of phycobilisome linker gene families in mesophilic red algae.</title>
        <authorList>
            <person name="Lee J."/>
            <person name="Kim D."/>
            <person name="Bhattacharya D."/>
            <person name="Yoon H.S."/>
        </authorList>
    </citation>
    <scope>NUCLEOTIDE SEQUENCE [LARGE SCALE GENOMIC DNA]</scope>
    <source>
        <strain evidence="12">CCMP 1328</strain>
    </source>
</reference>
<reference evidence="13" key="3">
    <citation type="journal article" date="2023" name="Commun. Biol.">
        <title>The structural basis for light acclimation in phycobilisome light harvesting systems systems in Porphyridium purpureum.</title>
        <authorList>
            <person name="Dodson E.J."/>
            <person name="Ma J."/>
            <person name="Suissa Szlejf M."/>
            <person name="Maroudas-Sklare N."/>
            <person name="Paltiel Y."/>
            <person name="Adir N."/>
            <person name="Sun S."/>
            <person name="Sui S.F."/>
            <person name="Keren N."/>
        </authorList>
    </citation>
    <scope>STRUCTURE BY ELECTRON MICROSCOPY (3.00 ANGSTROMS) OF 22-426</scope>
</reference>
<evidence type="ECO:0000256" key="4">
    <source>
        <dbReference type="ARBA" id="ARBA00022549"/>
    </source>
</evidence>
<evidence type="ECO:0000256" key="9">
    <source>
        <dbReference type="PROSITE-ProRule" id="PRU00775"/>
    </source>
</evidence>
<dbReference type="PROSITE" id="PS51445">
    <property type="entry name" value="PBS_LINKER"/>
    <property type="match status" value="1"/>
</dbReference>
<evidence type="ECO:0007829" key="15">
    <source>
        <dbReference type="PDB" id="7Y4L"/>
    </source>
</evidence>
<evidence type="ECO:0000256" key="6">
    <source>
        <dbReference type="ARBA" id="ARBA00022738"/>
    </source>
</evidence>
<feature type="domain" description="PBS-linker" evidence="10">
    <location>
        <begin position="63"/>
        <end position="245"/>
    </location>
</feature>
<feature type="binding site" evidence="14">
    <location>
        <position position="329"/>
    </location>
    <ligand>
        <name>(2R,3E)-phycoerythrobilin</name>
        <dbReference type="ChEBI" id="CHEBI:85276"/>
        <label>1</label>
    </ligand>
</feature>
<comment type="similarity">
    <text evidence="9">Belongs to the phycobilisome linker protein family.</text>
</comment>
<comment type="subcellular location">
    <subcellularLocation>
        <location evidence="1">Plastid</location>
        <location evidence="1">Chloroplast thylakoid membrane</location>
        <topology evidence="1">Peripheral membrane protein</topology>
        <orientation evidence="1">Stromal side</orientation>
    </subcellularLocation>
</comment>
<dbReference type="EMDB" id="EMD-33618"/>
<evidence type="ECO:0000256" key="7">
    <source>
        <dbReference type="ARBA" id="ARBA00023078"/>
    </source>
</evidence>
<dbReference type="GO" id="GO:0009535">
    <property type="term" value="C:chloroplast thylakoid membrane"/>
    <property type="evidence" value="ECO:0007669"/>
    <property type="project" value="UniProtKB-SubCell"/>
</dbReference>
<accession>A0A5J4YMI8</accession>
<dbReference type="PDB" id="7Y4L">
    <property type="method" value="EM"/>
    <property type="resolution" value="3.30 A"/>
    <property type="chains" value="Y7/b7=1-420"/>
</dbReference>
<keyword evidence="2" id="KW-0150">Chloroplast</keyword>
<feature type="binding site" evidence="14">
    <location>
        <position position="314"/>
    </location>
    <ligand>
        <name>(2R,3E)-phycoerythrobilin</name>
        <dbReference type="ChEBI" id="CHEBI:85276"/>
        <label>1</label>
    </ligand>
</feature>
<dbReference type="InterPro" id="IPR038255">
    <property type="entry name" value="PBS_linker_sf"/>
</dbReference>
<evidence type="ECO:0007829" key="14">
    <source>
        <dbReference type="PDB" id="7LIZ"/>
    </source>
</evidence>
<dbReference type="GO" id="GO:0015979">
    <property type="term" value="P:photosynthesis"/>
    <property type="evidence" value="ECO:0007669"/>
    <property type="project" value="UniProtKB-KW"/>
</dbReference>
<dbReference type="PANTHER" id="PTHR34011">
    <property type="entry name" value="PHYCOBILISOME 32.1 KDA LINKER POLYPEPTIDE, PHYCOCYANIN-ASSOCIATED, ROD 2-RELATED"/>
    <property type="match status" value="1"/>
</dbReference>
<gene>
    <name evidence="11" type="ORF">FVE85_8365</name>
</gene>
<proteinExistence type="evidence at protein level"/>
<evidence type="ECO:0000256" key="2">
    <source>
        <dbReference type="ARBA" id="ARBA00022528"/>
    </source>
</evidence>
<dbReference type="EMDB" id="EMD-33658"/>
<dbReference type="Pfam" id="PF00427">
    <property type="entry name" value="PBS_linker_poly"/>
    <property type="match status" value="1"/>
</dbReference>
<dbReference type="PANTHER" id="PTHR34011:SF6">
    <property type="entry name" value="PHYCOBILIPROTEIN APCE"/>
    <property type="match status" value="1"/>
</dbReference>
<dbReference type="Proteomes" id="UP000324585">
    <property type="component" value="Unassembled WGS sequence"/>
</dbReference>
<organism evidence="11 12">
    <name type="scientific">Porphyridium purpureum</name>
    <name type="common">Red alga</name>
    <name type="synonym">Porphyridium cruentum</name>
    <dbReference type="NCBI Taxonomy" id="35688"/>
    <lineage>
        <taxon>Eukaryota</taxon>
        <taxon>Rhodophyta</taxon>
        <taxon>Bangiophyceae</taxon>
        <taxon>Porphyridiales</taxon>
        <taxon>Porphyridiaceae</taxon>
        <taxon>Porphyridium</taxon>
    </lineage>
</organism>
<dbReference type="EMBL" id="VRMN01000011">
    <property type="protein sequence ID" value="KAA8491883.1"/>
    <property type="molecule type" value="Genomic_DNA"/>
</dbReference>